<dbReference type="AlphaFoldDB" id="A0A6P1BJH3"/>
<evidence type="ECO:0000313" key="1">
    <source>
        <dbReference type="EMBL" id="NEU97771.1"/>
    </source>
</evidence>
<evidence type="ECO:0000313" key="2">
    <source>
        <dbReference type="Proteomes" id="UP000468531"/>
    </source>
</evidence>
<organism evidence="1 2">
    <name type="scientific">Bradyrhizobium uaiense</name>
    <dbReference type="NCBI Taxonomy" id="2594946"/>
    <lineage>
        <taxon>Bacteria</taxon>
        <taxon>Pseudomonadati</taxon>
        <taxon>Pseudomonadota</taxon>
        <taxon>Alphaproteobacteria</taxon>
        <taxon>Hyphomicrobiales</taxon>
        <taxon>Nitrobacteraceae</taxon>
        <taxon>Bradyrhizobium</taxon>
    </lineage>
</organism>
<protein>
    <submittedName>
        <fullName evidence="1">Uncharacterized protein</fullName>
    </submittedName>
</protein>
<dbReference type="Proteomes" id="UP000468531">
    <property type="component" value="Unassembled WGS sequence"/>
</dbReference>
<accession>A0A6P1BJH3</accession>
<proteinExistence type="predicted"/>
<comment type="caution">
    <text evidence="1">The sequence shown here is derived from an EMBL/GenBank/DDBJ whole genome shotgun (WGS) entry which is preliminary data.</text>
</comment>
<keyword evidence="2" id="KW-1185">Reference proteome</keyword>
<sequence>MGQKDAPFPGGFPSNHSLNGTPEFAYGMTDWWELGLYLPFAVQDRQFLSDAFKLRTLFVSPNADKRNLFYGINFELSHEMPKFAQTRWGLEIRPIIGVRNADYEFIVNPIVDIGFGRYGEADFAPAARVARKLRDDVYVGLEYYADFGKIGDFSPLAEQQHTLFAVTDFKVGDFDIDFGVGYGLTRASDRLVVKTIIGYAFPVPGTKQSSERASASGAINPMAHLSARSTPY</sequence>
<reference evidence="1 2" key="1">
    <citation type="journal article" date="2020" name="Arch. Microbiol.">
        <title>Bradyrhizobium uaiense sp. nov., a new highly efficient cowpea symbiont.</title>
        <authorList>
            <person name="Cabral Michel D."/>
            <person name="Azarias Guimaraes A."/>
            <person name="Martins da Costa E."/>
            <person name="Soares de Carvalho T."/>
            <person name="Balsanelli E."/>
            <person name="Willems A."/>
            <person name="Maltempi de Souza E."/>
            <person name="de Souza Moreira F.M."/>
        </authorList>
    </citation>
    <scope>NUCLEOTIDE SEQUENCE [LARGE SCALE GENOMIC DNA]</scope>
    <source>
        <strain evidence="1 2">UFLA 03-164</strain>
    </source>
</reference>
<gene>
    <name evidence="1" type="ORF">FNJ47_18505</name>
</gene>
<dbReference type="EMBL" id="VKHP01000068">
    <property type="protein sequence ID" value="NEU97771.1"/>
    <property type="molecule type" value="Genomic_DNA"/>
</dbReference>
<name>A0A6P1BJH3_9BRAD</name>